<evidence type="ECO:0000313" key="2">
    <source>
        <dbReference type="Proteomes" id="UP000054843"/>
    </source>
</evidence>
<gene>
    <name evidence="1" type="ORF">T10_2099</name>
</gene>
<reference evidence="1 2" key="1">
    <citation type="submission" date="2015-01" db="EMBL/GenBank/DDBJ databases">
        <title>Evolution of Trichinella species and genotypes.</title>
        <authorList>
            <person name="Korhonen P.K."/>
            <person name="Edoardo P."/>
            <person name="Giuseppe L.R."/>
            <person name="Gasser R.B."/>
        </authorList>
    </citation>
    <scope>NUCLEOTIDE SEQUENCE [LARGE SCALE GENOMIC DNA]</scope>
    <source>
        <strain evidence="1">ISS1980</strain>
    </source>
</reference>
<sequence>MAQQLKFLPNPLGYKHIAASQQIQTPVGIRARCILPGNYELDVLLGMNLNKISLLIKDII</sequence>
<comment type="caution">
    <text evidence="1">The sequence shown here is derived from an EMBL/GenBank/DDBJ whole genome shotgun (WGS) entry which is preliminary data.</text>
</comment>
<dbReference type="Proteomes" id="UP000054843">
    <property type="component" value="Unassembled WGS sequence"/>
</dbReference>
<dbReference type="EMBL" id="JYDO01000178">
    <property type="protein sequence ID" value="KRZ67981.1"/>
    <property type="molecule type" value="Genomic_DNA"/>
</dbReference>
<dbReference type="AlphaFoldDB" id="A0A0V1M826"/>
<keyword evidence="2" id="KW-1185">Reference proteome</keyword>
<protein>
    <submittedName>
        <fullName evidence="1">Uncharacterized protein</fullName>
    </submittedName>
</protein>
<organism evidence="1 2">
    <name type="scientific">Trichinella papuae</name>
    <dbReference type="NCBI Taxonomy" id="268474"/>
    <lineage>
        <taxon>Eukaryota</taxon>
        <taxon>Metazoa</taxon>
        <taxon>Ecdysozoa</taxon>
        <taxon>Nematoda</taxon>
        <taxon>Enoplea</taxon>
        <taxon>Dorylaimia</taxon>
        <taxon>Trichinellida</taxon>
        <taxon>Trichinellidae</taxon>
        <taxon>Trichinella</taxon>
    </lineage>
</organism>
<accession>A0A0V1M826</accession>
<evidence type="ECO:0000313" key="1">
    <source>
        <dbReference type="EMBL" id="KRZ67981.1"/>
    </source>
</evidence>
<name>A0A0V1M826_9BILA</name>
<proteinExistence type="predicted"/>